<dbReference type="GO" id="GO:0042147">
    <property type="term" value="P:retrograde transport, endosome to Golgi"/>
    <property type="evidence" value="ECO:0007669"/>
    <property type="project" value="InterPro"/>
</dbReference>
<evidence type="ECO:0000256" key="1">
    <source>
        <dbReference type="ARBA" id="ARBA00004170"/>
    </source>
</evidence>
<evidence type="ECO:0000313" key="6">
    <source>
        <dbReference type="EMBL" id="CAE8651138.1"/>
    </source>
</evidence>
<dbReference type="EMBL" id="CAJNNW010009654">
    <property type="protein sequence ID" value="CAE8651138.1"/>
    <property type="molecule type" value="Genomic_DNA"/>
</dbReference>
<evidence type="ECO:0000256" key="5">
    <source>
        <dbReference type="ARBA" id="ARBA00023136"/>
    </source>
</evidence>
<comment type="subcellular location">
    <subcellularLocation>
        <location evidence="1">Membrane</location>
        <topology evidence="1">Peripheral membrane protein</topology>
    </subcellularLocation>
</comment>
<evidence type="ECO:0000256" key="3">
    <source>
        <dbReference type="ARBA" id="ARBA00022448"/>
    </source>
</evidence>
<comment type="caution">
    <text evidence="6">The sequence shown here is derived from an EMBL/GenBank/DDBJ whole genome shotgun (WGS) entry which is preliminary data.</text>
</comment>
<name>A0A813ILH4_POLGL</name>
<dbReference type="InterPro" id="IPR005378">
    <property type="entry name" value="Vps35"/>
</dbReference>
<dbReference type="AlphaFoldDB" id="A0A813ILH4"/>
<dbReference type="GO" id="GO:0005829">
    <property type="term" value="C:cytosol"/>
    <property type="evidence" value="ECO:0007669"/>
    <property type="project" value="GOC"/>
</dbReference>
<dbReference type="GO" id="GO:0006886">
    <property type="term" value="P:intracellular protein transport"/>
    <property type="evidence" value="ECO:0007669"/>
    <property type="project" value="TreeGrafter"/>
</dbReference>
<accession>A0A813ILH4</accession>
<reference evidence="6" key="1">
    <citation type="submission" date="2021-02" db="EMBL/GenBank/DDBJ databases">
        <authorList>
            <person name="Dougan E. K."/>
            <person name="Rhodes N."/>
            <person name="Thang M."/>
            <person name="Chan C."/>
        </authorList>
    </citation>
    <scope>NUCLEOTIDE SEQUENCE</scope>
</reference>
<dbReference type="Proteomes" id="UP000626109">
    <property type="component" value="Unassembled WGS sequence"/>
</dbReference>
<gene>
    <name evidence="6" type="ORF">PGLA2088_LOCUS8868</name>
</gene>
<dbReference type="InterPro" id="IPR042491">
    <property type="entry name" value="Vps35_C"/>
</dbReference>
<sequence length="292" mass="32579">FFGQGGPHRLAFTLQPTFFAGLGLVAKIQAREKRRAEEGDEAVPPPAVSLKKVFQFLHKTNTALQQNAPEISFQLWLVVAAAADQAEQASGSQGAFEPICYEFLTQALVIFEEEISDSMKQFKGISNMVGTLCKMAGLDSDNFDNVSQKITKHAARLLKKPMQCRAIASCSLLFWCAARRDAKRVRECLERCLKTCEAVVQSDSTQVGLWVEMLDSYIYFYEVDCEEVSLTFIQSLLGICKEHVDFAEKEPISEADGRKARAHLKSSVTYLRNLKKSDDASICAKFAELQLD</sequence>
<dbReference type="PANTHER" id="PTHR11099:SF0">
    <property type="entry name" value="VACUOLAR PROTEIN SORTING-ASSOCIATED PROTEIN 35"/>
    <property type="match status" value="1"/>
</dbReference>
<dbReference type="Gene3D" id="1.25.40.660">
    <property type="entry name" value="Vacuolar protein sorting-associated protein 35, helical subcomplex Vps35-C"/>
    <property type="match status" value="1"/>
</dbReference>
<dbReference type="Pfam" id="PF03635">
    <property type="entry name" value="Vps35"/>
    <property type="match status" value="1"/>
</dbReference>
<organism evidence="6 7">
    <name type="scientific">Polarella glacialis</name>
    <name type="common">Dinoflagellate</name>
    <dbReference type="NCBI Taxonomy" id="89957"/>
    <lineage>
        <taxon>Eukaryota</taxon>
        <taxon>Sar</taxon>
        <taxon>Alveolata</taxon>
        <taxon>Dinophyceae</taxon>
        <taxon>Suessiales</taxon>
        <taxon>Suessiaceae</taxon>
        <taxon>Polarella</taxon>
    </lineage>
</organism>
<keyword evidence="5" id="KW-0472">Membrane</keyword>
<dbReference type="PANTHER" id="PTHR11099">
    <property type="entry name" value="VACUOLAR SORTING PROTEIN 35"/>
    <property type="match status" value="1"/>
</dbReference>
<evidence type="ECO:0000256" key="2">
    <source>
        <dbReference type="ARBA" id="ARBA00006536"/>
    </source>
</evidence>
<dbReference type="GO" id="GO:0005770">
    <property type="term" value="C:late endosome"/>
    <property type="evidence" value="ECO:0007669"/>
    <property type="project" value="TreeGrafter"/>
</dbReference>
<keyword evidence="3" id="KW-0813">Transport</keyword>
<evidence type="ECO:0000256" key="4">
    <source>
        <dbReference type="ARBA" id="ARBA00022927"/>
    </source>
</evidence>
<keyword evidence="4" id="KW-0653">Protein transport</keyword>
<evidence type="ECO:0000313" key="7">
    <source>
        <dbReference type="Proteomes" id="UP000626109"/>
    </source>
</evidence>
<dbReference type="GO" id="GO:0030906">
    <property type="term" value="C:retromer, cargo-selective complex"/>
    <property type="evidence" value="ECO:0007669"/>
    <property type="project" value="InterPro"/>
</dbReference>
<proteinExistence type="inferred from homology"/>
<protein>
    <submittedName>
        <fullName evidence="6">Uncharacterized protein</fullName>
    </submittedName>
</protein>
<comment type="similarity">
    <text evidence="2">Belongs to the VPS35 family.</text>
</comment>
<feature type="non-terminal residue" evidence="6">
    <location>
        <position position="1"/>
    </location>
</feature>